<dbReference type="Pfam" id="PF03235">
    <property type="entry name" value="GmrSD_N"/>
    <property type="match status" value="1"/>
</dbReference>
<keyword evidence="3" id="KW-0378">Hydrolase</keyword>
<evidence type="ECO:0000259" key="1">
    <source>
        <dbReference type="Pfam" id="PF03235"/>
    </source>
</evidence>
<sequence>MQPYKVWAVQDLIEKNKRVFKIPVYQRNYDWTNVQCEKLYSDILEAFDNDKKHFLGTIVYIKGQIDSSQLEEALIIDGQQRITTIYLLMKALYDYANKNEIVQLKEELSEYLFNRRCEEQYKIKLKPIKADNEQLYLLMNDGNDELLNSSNIVRNYKLFINLIEDSVERGYLPRDILQGMKKLEMVEIILDKSQGDEPQMIFESINSTGLELSLADLIRNYLLMDDDNQDELFEKYWLKIEKMIGYDELREFFIQFLNCKLTEKVSSKNAYIKFKKYYKDNYTNHENILKELKKYAQYYSAFIGRNNVYSDEVSQYLLDFKAMNQSTIYPFLFLVFEDYEKNIINEETVINVLKLLRSYSIRRIICEVPSNSLRGFYKSLYSRIFKNEQDKQKYYENIFIFFKSIKTKDKLINNNEFKESLIHKQLYKKSICKYLLSSIENSGKEKINVSNMSIEHILPQKENSIVWKEEIGENYRRVYETYLHTLGNLTITGLNSELGAKPFIDKKVIIKENSKANILNEMVLNVDQWNERTILNRAKSLADKVIDIFDFDEINVCVEEDNNEEVYDLESLIDVANTKPSCFIFCGEVVNVKNYSEMLTKFIELLYDLQPRLIEKLANDKFKPTQSNRVYLSFDNSDMRRYREIGRTGIYFEINLSASSILYFIKQLITLSDFEINDFEYILR</sequence>
<keyword evidence="3" id="KW-0540">Nuclease</keyword>
<dbReference type="PANTHER" id="PTHR35149:SF2">
    <property type="entry name" value="DUF262 DOMAIN-CONTAINING PROTEIN"/>
    <property type="match status" value="1"/>
</dbReference>
<dbReference type="RefSeq" id="WP_256197217.1">
    <property type="nucleotide sequence ID" value="NZ_JANGCH010000001.1"/>
</dbReference>
<keyword evidence="4" id="KW-1185">Reference proteome</keyword>
<comment type="caution">
    <text evidence="3">The sequence shown here is derived from an EMBL/GenBank/DDBJ whole genome shotgun (WGS) entry which is preliminary data.</text>
</comment>
<evidence type="ECO:0000313" key="3">
    <source>
        <dbReference type="EMBL" id="MCQ5120729.1"/>
    </source>
</evidence>
<dbReference type="PANTHER" id="PTHR35149">
    <property type="entry name" value="SLL5132 PROTEIN"/>
    <property type="match status" value="1"/>
</dbReference>
<proteinExistence type="predicted"/>
<evidence type="ECO:0000259" key="2">
    <source>
        <dbReference type="Pfam" id="PF07510"/>
    </source>
</evidence>
<protein>
    <submittedName>
        <fullName evidence="3">DUF262 domain-containing HNH endonuclease family protein</fullName>
    </submittedName>
</protein>
<dbReference type="Proteomes" id="UP001524435">
    <property type="component" value="Unassembled WGS sequence"/>
</dbReference>
<dbReference type="EMBL" id="JANGCH010000001">
    <property type="protein sequence ID" value="MCQ5120729.1"/>
    <property type="molecule type" value="Genomic_DNA"/>
</dbReference>
<accession>A0ABT1SHN8</accession>
<dbReference type="Pfam" id="PF07510">
    <property type="entry name" value="GmrSD_C"/>
    <property type="match status" value="1"/>
</dbReference>
<evidence type="ECO:0000313" key="4">
    <source>
        <dbReference type="Proteomes" id="UP001524435"/>
    </source>
</evidence>
<reference evidence="3 4" key="1">
    <citation type="submission" date="2022-06" db="EMBL/GenBank/DDBJ databases">
        <title>Isolation of gut microbiota from human fecal samples.</title>
        <authorList>
            <person name="Pamer E.G."/>
            <person name="Barat B."/>
            <person name="Waligurski E."/>
            <person name="Medina S."/>
            <person name="Paddock L."/>
            <person name="Mostad J."/>
        </authorList>
    </citation>
    <scope>NUCLEOTIDE SEQUENCE [LARGE SCALE GENOMIC DNA]</scope>
    <source>
        <strain evidence="3 4">DFI.6.1</strain>
    </source>
</reference>
<dbReference type="InterPro" id="IPR004919">
    <property type="entry name" value="GmrSD_N"/>
</dbReference>
<feature type="domain" description="GmrSD restriction endonucleases C-terminal" evidence="2">
    <location>
        <begin position="413"/>
        <end position="543"/>
    </location>
</feature>
<dbReference type="GO" id="GO:0004519">
    <property type="term" value="F:endonuclease activity"/>
    <property type="evidence" value="ECO:0007669"/>
    <property type="project" value="UniProtKB-KW"/>
</dbReference>
<organism evidence="3 4">
    <name type="scientific">Massilicoli timonensis</name>
    <dbReference type="NCBI Taxonomy" id="2015901"/>
    <lineage>
        <taxon>Bacteria</taxon>
        <taxon>Bacillati</taxon>
        <taxon>Bacillota</taxon>
        <taxon>Erysipelotrichia</taxon>
        <taxon>Erysipelotrichales</taxon>
        <taxon>Erysipelotrichaceae</taxon>
        <taxon>Massilicoli</taxon>
    </lineage>
</organism>
<gene>
    <name evidence="3" type="ORF">NE663_00440</name>
</gene>
<dbReference type="InterPro" id="IPR011089">
    <property type="entry name" value="GmrSD_C"/>
</dbReference>
<feature type="domain" description="GmrSD restriction endonucleases N-terminal" evidence="1">
    <location>
        <begin position="9"/>
        <end position="223"/>
    </location>
</feature>
<name>A0ABT1SHN8_9FIRM</name>
<keyword evidence="3" id="KW-0255">Endonuclease</keyword>